<dbReference type="PROSITE" id="PS51635">
    <property type="entry name" value="PNPLA"/>
    <property type="match status" value="1"/>
</dbReference>
<dbReference type="STRING" id="46506.AA415_01592"/>
<evidence type="ECO:0000313" key="9">
    <source>
        <dbReference type="Proteomes" id="UP000431177"/>
    </source>
</evidence>
<dbReference type="CDD" id="cd07208">
    <property type="entry name" value="Pat_hypo_Ecoli_yjju_like"/>
    <property type="match status" value="1"/>
</dbReference>
<protein>
    <submittedName>
        <fullName evidence="6">Patatin family protein</fullName>
    </submittedName>
</protein>
<feature type="short sequence motif" description="DGA/G" evidence="4">
    <location>
        <begin position="167"/>
        <end position="169"/>
    </location>
</feature>
<dbReference type="AlphaFoldDB" id="A0A108T877"/>
<evidence type="ECO:0000256" key="1">
    <source>
        <dbReference type="ARBA" id="ARBA00022801"/>
    </source>
</evidence>
<reference evidence="6 9" key="3">
    <citation type="journal article" date="2019" name="Nat. Med.">
        <title>A library of human gut bacterial isolates paired with longitudinal multiomics data enables mechanistic microbiome research.</title>
        <authorList>
            <person name="Poyet M."/>
            <person name="Groussin M."/>
            <person name="Gibbons S.M."/>
            <person name="Avila-Pacheco J."/>
            <person name="Jiang X."/>
            <person name="Kearney S.M."/>
            <person name="Perrotta A.R."/>
            <person name="Berdy B."/>
            <person name="Zhao S."/>
            <person name="Lieberman T.D."/>
            <person name="Swanson P.K."/>
            <person name="Smith M."/>
            <person name="Roesemann S."/>
            <person name="Alexander J.E."/>
            <person name="Rich S.A."/>
            <person name="Livny J."/>
            <person name="Vlamakis H."/>
            <person name="Clish C."/>
            <person name="Bullock K."/>
            <person name="Deik A."/>
            <person name="Scott J."/>
            <person name="Pierce K.A."/>
            <person name="Xavier R.J."/>
            <person name="Alm E.J."/>
        </authorList>
    </citation>
    <scope>NUCLEOTIDE SEQUENCE [LARGE SCALE GENOMIC DNA]</scope>
    <source>
        <strain evidence="6 9">BIOML-A2</strain>
    </source>
</reference>
<dbReference type="RefSeq" id="WP_005654490.1">
    <property type="nucleotide sequence ID" value="NZ_CAXSRQ010000002.1"/>
</dbReference>
<evidence type="ECO:0000256" key="2">
    <source>
        <dbReference type="ARBA" id="ARBA00022963"/>
    </source>
</evidence>
<dbReference type="Proteomes" id="UP000056419">
    <property type="component" value="Unassembled WGS sequence"/>
</dbReference>
<feature type="active site" description="Proton acceptor" evidence="4">
    <location>
        <position position="167"/>
    </location>
</feature>
<sequence>MEKIIHIDNRSGLILEGGGMRGVFTCGVLDNFMDRGIRFPYTIGVSAGACNGLSYMSGQRGRARYSNIDLLEKYNYIGLKYLLKKRNIMDFDLLFREFPEHILPYDYDAYFSCPERFVMVTTNCLTGEADYFEEKKNKERVIDIVRASSSLPFVCPVTYVDNIPMLDGGIADSIPLMRARRDGYDRNVVVLTRNRGYRKDIQGTKVPSFIYKKYPRLREAINRRSSVYNEQLELVERLEDAGEITVIRPQKPIVVDRIERDISKLTDLYEEGYACAAAFSFSSDNIK</sequence>
<dbReference type="InterPro" id="IPR050301">
    <property type="entry name" value="NTE"/>
</dbReference>
<evidence type="ECO:0000313" key="7">
    <source>
        <dbReference type="EMBL" id="KWR55144.1"/>
    </source>
</evidence>
<keyword evidence="2 4" id="KW-0442">Lipid degradation</keyword>
<evidence type="ECO:0000313" key="8">
    <source>
        <dbReference type="Proteomes" id="UP000056419"/>
    </source>
</evidence>
<feature type="domain" description="PNPLA" evidence="5">
    <location>
        <begin position="13"/>
        <end position="180"/>
    </location>
</feature>
<dbReference type="EMBL" id="WCLA01000025">
    <property type="protein sequence ID" value="KAB5326429.1"/>
    <property type="molecule type" value="Genomic_DNA"/>
</dbReference>
<dbReference type="GO" id="GO:0016787">
    <property type="term" value="F:hydrolase activity"/>
    <property type="evidence" value="ECO:0007669"/>
    <property type="project" value="UniProtKB-UniRule"/>
</dbReference>
<accession>A0A108T877</accession>
<dbReference type="Proteomes" id="UP000431177">
    <property type="component" value="Unassembled WGS sequence"/>
</dbReference>
<reference evidence="7 8" key="1">
    <citation type="journal article" date="2016" name="BMC Genomics">
        <title>Type VI secretion systems of human gut Bacteroidales segregate into three genetic architectures, two of which are contained on mobile genetic elements.</title>
        <authorList>
            <person name="Coyne M.J."/>
            <person name="Roelofs K.G."/>
            <person name="Comstock L.E."/>
        </authorList>
    </citation>
    <scope>NUCLEOTIDE SEQUENCE [LARGE SCALE GENOMIC DNA]</scope>
    <source>
        <strain evidence="7 8">CL09T03C01</strain>
    </source>
</reference>
<keyword evidence="3 4" id="KW-0443">Lipid metabolism</keyword>
<feature type="active site" description="Nucleophile" evidence="4">
    <location>
        <position position="46"/>
    </location>
</feature>
<dbReference type="InterPro" id="IPR002641">
    <property type="entry name" value="PNPLA_dom"/>
</dbReference>
<dbReference type="Pfam" id="PF19890">
    <property type="entry name" value="DUF6363"/>
    <property type="match status" value="1"/>
</dbReference>
<dbReference type="EMBL" id="LRGC01000006">
    <property type="protein sequence ID" value="KWR55144.1"/>
    <property type="molecule type" value="Genomic_DNA"/>
</dbReference>
<dbReference type="PANTHER" id="PTHR14226">
    <property type="entry name" value="NEUROPATHY TARGET ESTERASE/SWISS CHEESE D.MELANOGASTER"/>
    <property type="match status" value="1"/>
</dbReference>
<evidence type="ECO:0000259" key="5">
    <source>
        <dbReference type="PROSITE" id="PS51635"/>
    </source>
</evidence>
<dbReference type="GO" id="GO:0016042">
    <property type="term" value="P:lipid catabolic process"/>
    <property type="evidence" value="ECO:0007669"/>
    <property type="project" value="UniProtKB-UniRule"/>
</dbReference>
<evidence type="ECO:0000256" key="3">
    <source>
        <dbReference type="ARBA" id="ARBA00023098"/>
    </source>
</evidence>
<feature type="short sequence motif" description="GXSXG" evidence="4">
    <location>
        <begin position="44"/>
        <end position="48"/>
    </location>
</feature>
<dbReference type="GeneID" id="31796967"/>
<dbReference type="InterPro" id="IPR037483">
    <property type="entry name" value="YjjU-like"/>
</dbReference>
<dbReference type="InterPro" id="IPR045943">
    <property type="entry name" value="DUF6363"/>
</dbReference>
<evidence type="ECO:0000256" key="4">
    <source>
        <dbReference type="PROSITE-ProRule" id="PRU01161"/>
    </source>
</evidence>
<dbReference type="PANTHER" id="PTHR14226:SF25">
    <property type="entry name" value="PHOSPHOESTERASE"/>
    <property type="match status" value="1"/>
</dbReference>
<dbReference type="Gene3D" id="3.40.1090.10">
    <property type="entry name" value="Cytosolic phospholipase A2 catalytic domain"/>
    <property type="match status" value="2"/>
</dbReference>
<keyword evidence="8" id="KW-1185">Reference proteome</keyword>
<dbReference type="InterPro" id="IPR016035">
    <property type="entry name" value="Acyl_Trfase/lysoPLipase"/>
</dbReference>
<reference evidence="7" key="2">
    <citation type="submission" date="2016-01" db="EMBL/GenBank/DDBJ databases">
        <authorList>
            <person name="McClelland M."/>
            <person name="Jain A."/>
            <person name="Saraogi P."/>
            <person name="Mendelson R."/>
            <person name="Westerman R."/>
            <person name="SanMiguel P."/>
            <person name="Csonka L."/>
        </authorList>
    </citation>
    <scope>NUCLEOTIDE SEQUENCE</scope>
    <source>
        <strain evidence="7">CL09T03C01</strain>
    </source>
</reference>
<comment type="caution">
    <text evidence="7">The sequence shown here is derived from an EMBL/GenBank/DDBJ whole genome shotgun (WGS) entry which is preliminary data.</text>
</comment>
<gene>
    <name evidence="7" type="ORF">AA415_01592</name>
    <name evidence="6" type="ORF">F9950_12235</name>
</gene>
<dbReference type="SUPFAM" id="SSF52151">
    <property type="entry name" value="FabD/lysophospholipase-like"/>
    <property type="match status" value="1"/>
</dbReference>
<dbReference type="PATRIC" id="fig|46506.5.peg.1693"/>
<name>A0A108T877_BACSE</name>
<feature type="short sequence motif" description="GXGXXG" evidence="4">
    <location>
        <begin position="17"/>
        <end position="22"/>
    </location>
</feature>
<evidence type="ECO:0000313" key="6">
    <source>
        <dbReference type="EMBL" id="KAB5326429.1"/>
    </source>
</evidence>
<organism evidence="7 8">
    <name type="scientific">Bacteroides stercoris</name>
    <dbReference type="NCBI Taxonomy" id="46506"/>
    <lineage>
        <taxon>Bacteria</taxon>
        <taxon>Pseudomonadati</taxon>
        <taxon>Bacteroidota</taxon>
        <taxon>Bacteroidia</taxon>
        <taxon>Bacteroidales</taxon>
        <taxon>Bacteroidaceae</taxon>
        <taxon>Bacteroides</taxon>
    </lineage>
</organism>
<proteinExistence type="predicted"/>
<keyword evidence="1 4" id="KW-0378">Hydrolase</keyword>
<dbReference type="Pfam" id="PF01734">
    <property type="entry name" value="Patatin"/>
    <property type="match status" value="1"/>
</dbReference>